<dbReference type="InterPro" id="IPR036770">
    <property type="entry name" value="Ankyrin_rpt-contain_sf"/>
</dbReference>
<dbReference type="AlphaFoldDB" id="A0A6H5HZ36"/>
<dbReference type="OrthoDB" id="448455at2759"/>
<keyword evidence="5" id="KW-1185">Reference proteome</keyword>
<organism evidence="4 5">
    <name type="scientific">Trichogramma brassicae</name>
    <dbReference type="NCBI Taxonomy" id="86971"/>
    <lineage>
        <taxon>Eukaryota</taxon>
        <taxon>Metazoa</taxon>
        <taxon>Ecdysozoa</taxon>
        <taxon>Arthropoda</taxon>
        <taxon>Hexapoda</taxon>
        <taxon>Insecta</taxon>
        <taxon>Pterygota</taxon>
        <taxon>Neoptera</taxon>
        <taxon>Endopterygota</taxon>
        <taxon>Hymenoptera</taxon>
        <taxon>Apocrita</taxon>
        <taxon>Proctotrupomorpha</taxon>
        <taxon>Chalcidoidea</taxon>
        <taxon>Trichogrammatidae</taxon>
        <taxon>Trichogramma</taxon>
    </lineage>
</organism>
<dbReference type="Pfam" id="PF12796">
    <property type="entry name" value="Ank_2"/>
    <property type="match status" value="2"/>
</dbReference>
<dbReference type="Proteomes" id="UP000479190">
    <property type="component" value="Unassembled WGS sequence"/>
</dbReference>
<feature type="repeat" description="ANK" evidence="3">
    <location>
        <begin position="185"/>
        <end position="217"/>
    </location>
</feature>
<dbReference type="EMBL" id="CADCXV010000313">
    <property type="protein sequence ID" value="CAB0029382.1"/>
    <property type="molecule type" value="Genomic_DNA"/>
</dbReference>
<dbReference type="PANTHER" id="PTHR24126">
    <property type="entry name" value="ANKYRIN REPEAT, PH AND SEC7 DOMAIN CONTAINING PROTEIN SECG-RELATED"/>
    <property type="match status" value="1"/>
</dbReference>
<dbReference type="Gene3D" id="1.25.40.20">
    <property type="entry name" value="Ankyrin repeat-containing domain"/>
    <property type="match status" value="2"/>
</dbReference>
<evidence type="ECO:0000313" key="4">
    <source>
        <dbReference type="EMBL" id="CAB0029382.1"/>
    </source>
</evidence>
<keyword evidence="2 3" id="KW-0040">ANK repeat</keyword>
<feature type="repeat" description="ANK" evidence="3">
    <location>
        <begin position="41"/>
        <end position="73"/>
    </location>
</feature>
<dbReference type="PROSITE" id="PS50297">
    <property type="entry name" value="ANK_REP_REGION"/>
    <property type="match status" value="2"/>
</dbReference>
<sequence length="260" mass="29421">MCREAERQSVHRRCNDGLGELFWKISDDMKQPLQLDARDKLGNTPLHLAALRSFGRHIRWLLTIGADPNAVNEEGLTPLHIFAKTNFFLATELINISKELDQLVQIDARDKLGNTPLHHALKYTHKKMVEFPTEKRRDPNSVNEAGSTPLHIIAMTDQFSTLAMAFFKIKKELNQLVQVDARDKLGRTPLQLAVANLLPDMVDILLDNGADLSSSSPRSLRRRRKLHTSPTILVRGFLEQGHARSNPHGSFINKKKSTNE</sequence>
<evidence type="ECO:0000313" key="5">
    <source>
        <dbReference type="Proteomes" id="UP000479190"/>
    </source>
</evidence>
<reference evidence="4 5" key="1">
    <citation type="submission" date="2020-02" db="EMBL/GenBank/DDBJ databases">
        <authorList>
            <person name="Ferguson B K."/>
        </authorList>
    </citation>
    <scope>NUCLEOTIDE SEQUENCE [LARGE SCALE GENOMIC DNA]</scope>
</reference>
<proteinExistence type="predicted"/>
<dbReference type="PROSITE" id="PS50088">
    <property type="entry name" value="ANK_REPEAT"/>
    <property type="match status" value="2"/>
</dbReference>
<keyword evidence="1" id="KW-0677">Repeat</keyword>
<gene>
    <name evidence="4" type="ORF">TBRA_LOCUS1420</name>
</gene>
<accession>A0A6H5HZ36</accession>
<protein>
    <submittedName>
        <fullName evidence="4">Uncharacterized protein</fullName>
    </submittedName>
</protein>
<dbReference type="SMART" id="SM00248">
    <property type="entry name" value="ANK"/>
    <property type="match status" value="5"/>
</dbReference>
<evidence type="ECO:0000256" key="1">
    <source>
        <dbReference type="ARBA" id="ARBA00022737"/>
    </source>
</evidence>
<dbReference type="SUPFAM" id="SSF48403">
    <property type="entry name" value="Ankyrin repeat"/>
    <property type="match status" value="1"/>
</dbReference>
<evidence type="ECO:0000256" key="2">
    <source>
        <dbReference type="ARBA" id="ARBA00023043"/>
    </source>
</evidence>
<dbReference type="PRINTS" id="PR01415">
    <property type="entry name" value="ANKYRIN"/>
</dbReference>
<dbReference type="InterPro" id="IPR002110">
    <property type="entry name" value="Ankyrin_rpt"/>
</dbReference>
<name>A0A6H5HZ36_9HYME</name>
<evidence type="ECO:0000256" key="3">
    <source>
        <dbReference type="PROSITE-ProRule" id="PRU00023"/>
    </source>
</evidence>